<sequence length="320" mass="36614">MIGPRTIISPGLVHRNNNTFGDWQNDITPETYIVEAWGEGFMLGALLIMSLIVIVNMRRKVLLHKLILLELIFAMSHGTFCFMAFRGYGWYLSATAALLYCSNFTHNVVAWLKIRPFFVGRHPSFGPGVCMWVRCVYLTTLAMTVPVLIFQIFNNFRFFNNISRLYERVRPYEPLMRDPWWVFSCLTLFHMIQKSYSLNIFPLMAKCLRFAILLAAIFLAIALTLMDVLACIIPSLSVTYGINPYWKIALIFKCLADNIMLDNFQSVLQQLQGLQRQGTAAMGNDIRTISQNEIDLASRPGTNSMHMLSTQDVNMPNNLN</sequence>
<dbReference type="PANTHER" id="PTHR42029">
    <property type="entry name" value="AN04G07800"/>
    <property type="match status" value="1"/>
</dbReference>
<keyword evidence="3" id="KW-1185">Reference proteome</keyword>
<reference evidence="2 3" key="1">
    <citation type="submission" date="2024-07" db="EMBL/GenBank/DDBJ databases">
        <title>Section-level genome sequencing and comparative genomics of Aspergillus sections Usti and Cavernicolus.</title>
        <authorList>
            <consortium name="Lawrence Berkeley National Laboratory"/>
            <person name="Nybo J.L."/>
            <person name="Vesth T.C."/>
            <person name="Theobald S."/>
            <person name="Frisvad J.C."/>
            <person name="Larsen T.O."/>
            <person name="Kjaerboelling I."/>
            <person name="Rothschild-Mancinelli K."/>
            <person name="Lyhne E.K."/>
            <person name="Kogle M.E."/>
            <person name="Barry K."/>
            <person name="Clum A."/>
            <person name="Na H."/>
            <person name="Ledsgaard L."/>
            <person name="Lin J."/>
            <person name="Lipzen A."/>
            <person name="Kuo A."/>
            <person name="Riley R."/>
            <person name="Mondo S."/>
            <person name="LaButti K."/>
            <person name="Haridas S."/>
            <person name="Pangalinan J."/>
            <person name="Salamov A.A."/>
            <person name="Simmons B.A."/>
            <person name="Magnuson J.K."/>
            <person name="Chen J."/>
            <person name="Drula E."/>
            <person name="Henrissat B."/>
            <person name="Wiebenga A."/>
            <person name="Lubbers R.J."/>
            <person name="Gomes A.C."/>
            <person name="Makela M.R."/>
            <person name="Stajich J."/>
            <person name="Grigoriev I.V."/>
            <person name="Mortensen U.H."/>
            <person name="De vries R.P."/>
            <person name="Baker S.E."/>
            <person name="Andersen M.R."/>
        </authorList>
    </citation>
    <scope>NUCLEOTIDE SEQUENCE [LARGE SCALE GENOMIC DNA]</scope>
    <source>
        <strain evidence="2 3">CBS 600.67</strain>
    </source>
</reference>
<evidence type="ECO:0008006" key="4">
    <source>
        <dbReference type="Google" id="ProtNLM"/>
    </source>
</evidence>
<keyword evidence="1" id="KW-1133">Transmembrane helix</keyword>
<feature type="transmembrane region" description="Helical" evidence="1">
    <location>
        <begin position="210"/>
        <end position="230"/>
    </location>
</feature>
<comment type="caution">
    <text evidence="2">The sequence shown here is derived from an EMBL/GenBank/DDBJ whole genome shotgun (WGS) entry which is preliminary data.</text>
</comment>
<feature type="transmembrane region" description="Helical" evidence="1">
    <location>
        <begin position="36"/>
        <end position="55"/>
    </location>
</feature>
<protein>
    <recommendedName>
        <fullName evidence="4">Integral membrane protein</fullName>
    </recommendedName>
</protein>
<organism evidence="2 3">
    <name type="scientific">Aspergillus cavernicola</name>
    <dbReference type="NCBI Taxonomy" id="176166"/>
    <lineage>
        <taxon>Eukaryota</taxon>
        <taxon>Fungi</taxon>
        <taxon>Dikarya</taxon>
        <taxon>Ascomycota</taxon>
        <taxon>Pezizomycotina</taxon>
        <taxon>Eurotiomycetes</taxon>
        <taxon>Eurotiomycetidae</taxon>
        <taxon>Eurotiales</taxon>
        <taxon>Aspergillaceae</taxon>
        <taxon>Aspergillus</taxon>
        <taxon>Aspergillus subgen. Nidulantes</taxon>
    </lineage>
</organism>
<dbReference type="EMBL" id="JBFXLS010000003">
    <property type="protein sequence ID" value="KAL2833730.1"/>
    <property type="molecule type" value="Genomic_DNA"/>
</dbReference>
<feature type="transmembrane region" description="Helical" evidence="1">
    <location>
        <begin position="91"/>
        <end position="112"/>
    </location>
</feature>
<feature type="transmembrane region" description="Helical" evidence="1">
    <location>
        <begin position="67"/>
        <end position="85"/>
    </location>
</feature>
<evidence type="ECO:0000256" key="1">
    <source>
        <dbReference type="SAM" id="Phobius"/>
    </source>
</evidence>
<feature type="transmembrane region" description="Helical" evidence="1">
    <location>
        <begin position="132"/>
        <end position="153"/>
    </location>
</feature>
<dbReference type="Proteomes" id="UP001610335">
    <property type="component" value="Unassembled WGS sequence"/>
</dbReference>
<evidence type="ECO:0000313" key="3">
    <source>
        <dbReference type="Proteomes" id="UP001610335"/>
    </source>
</evidence>
<accession>A0ABR4J158</accession>
<feature type="transmembrane region" description="Helical" evidence="1">
    <location>
        <begin position="180"/>
        <end position="198"/>
    </location>
</feature>
<evidence type="ECO:0000313" key="2">
    <source>
        <dbReference type="EMBL" id="KAL2833730.1"/>
    </source>
</evidence>
<name>A0ABR4J158_9EURO</name>
<gene>
    <name evidence="2" type="ORF">BDW59DRAFT_168816</name>
</gene>
<keyword evidence="1" id="KW-0812">Transmembrane</keyword>
<keyword evidence="1" id="KW-0472">Membrane</keyword>
<proteinExistence type="predicted"/>
<dbReference type="PANTHER" id="PTHR42029:SF3">
    <property type="entry name" value="AN04G07800"/>
    <property type="match status" value="1"/>
</dbReference>